<protein>
    <submittedName>
        <fullName evidence="1">Uncharacterized protein</fullName>
    </submittedName>
</protein>
<gene>
    <name evidence="1" type="ORF">TM448A00891_0034</name>
    <name evidence="2" type="ORF">TM448B00218_0086</name>
</gene>
<name>A0A6H1ZLF9_9ZZZZ</name>
<dbReference type="AlphaFoldDB" id="A0A6H1ZLF9"/>
<proteinExistence type="predicted"/>
<dbReference type="EMBL" id="MT144078">
    <property type="protein sequence ID" value="QJA48299.1"/>
    <property type="molecule type" value="Genomic_DNA"/>
</dbReference>
<accession>A0A6H1ZLF9</accession>
<organism evidence="1">
    <name type="scientific">viral metagenome</name>
    <dbReference type="NCBI Taxonomy" id="1070528"/>
    <lineage>
        <taxon>unclassified sequences</taxon>
        <taxon>metagenomes</taxon>
        <taxon>organismal metagenomes</taxon>
    </lineage>
</organism>
<reference evidence="1" key="1">
    <citation type="submission" date="2020-03" db="EMBL/GenBank/DDBJ databases">
        <title>The deep terrestrial virosphere.</title>
        <authorList>
            <person name="Holmfeldt K."/>
            <person name="Nilsson E."/>
            <person name="Simone D."/>
            <person name="Lopez-Fernandez M."/>
            <person name="Wu X."/>
            <person name="de Brujin I."/>
            <person name="Lundin D."/>
            <person name="Andersson A."/>
            <person name="Bertilsson S."/>
            <person name="Dopson M."/>
        </authorList>
    </citation>
    <scope>NUCLEOTIDE SEQUENCE</scope>
    <source>
        <strain evidence="1">TM448A00891</strain>
        <strain evidence="2">TM448B00218</strain>
    </source>
</reference>
<evidence type="ECO:0000313" key="2">
    <source>
        <dbReference type="EMBL" id="QJH94443.1"/>
    </source>
</evidence>
<evidence type="ECO:0000313" key="1">
    <source>
        <dbReference type="EMBL" id="QJA48299.1"/>
    </source>
</evidence>
<sequence>MADDKTNEYEIILKEARQVLDDWCDEYGHYELELMRDKIDVFLDKRHRGICPACHRDLRH</sequence>
<dbReference type="EMBL" id="MT144600">
    <property type="protein sequence ID" value="QJH94443.1"/>
    <property type="molecule type" value="Genomic_DNA"/>
</dbReference>